<dbReference type="SMART" id="SM00862">
    <property type="entry name" value="Trans_reg_C"/>
    <property type="match status" value="1"/>
</dbReference>
<accession>A0A2T3P8U6</accession>
<proteinExistence type="predicted"/>
<dbReference type="GO" id="GO:0032993">
    <property type="term" value="C:protein-DNA complex"/>
    <property type="evidence" value="ECO:0007669"/>
    <property type="project" value="TreeGrafter"/>
</dbReference>
<keyword evidence="2 8" id="KW-0597">Phosphoprotein</keyword>
<dbReference type="FunFam" id="1.10.10.10:FF:000018">
    <property type="entry name" value="DNA-binding response regulator ResD"/>
    <property type="match status" value="1"/>
</dbReference>
<feature type="domain" description="Response regulatory" evidence="11">
    <location>
        <begin position="38"/>
        <end position="152"/>
    </location>
</feature>
<dbReference type="InterPro" id="IPR039420">
    <property type="entry name" value="WalR-like"/>
</dbReference>
<protein>
    <recommendedName>
        <fullName evidence="1">Phosphate regulon transcriptional regulatory protein PhoB</fullName>
    </recommendedName>
</protein>
<dbReference type="PANTHER" id="PTHR48111">
    <property type="entry name" value="REGULATOR OF RPOS"/>
    <property type="match status" value="1"/>
</dbReference>
<dbReference type="InterPro" id="IPR001789">
    <property type="entry name" value="Sig_transdc_resp-reg_receiver"/>
</dbReference>
<feature type="region of interest" description="Disordered" evidence="10">
    <location>
        <begin position="1"/>
        <end position="30"/>
    </location>
</feature>
<dbReference type="RefSeq" id="WP_084711686.1">
    <property type="nucleotide sequence ID" value="NZ_AP024853.1"/>
</dbReference>
<evidence type="ECO:0000313" key="13">
    <source>
        <dbReference type="EMBL" id="PSW25269.1"/>
    </source>
</evidence>
<dbReference type="Pfam" id="PF00486">
    <property type="entry name" value="Trans_reg_C"/>
    <property type="match status" value="1"/>
</dbReference>
<dbReference type="PANTHER" id="PTHR48111:SF21">
    <property type="entry name" value="DNA-BINDING DUAL MASTER TRANSCRIPTIONAL REGULATOR RPAA"/>
    <property type="match status" value="1"/>
</dbReference>
<feature type="domain" description="OmpR/PhoB-type" evidence="12">
    <location>
        <begin position="172"/>
        <end position="271"/>
    </location>
</feature>
<evidence type="ECO:0000313" key="14">
    <source>
        <dbReference type="Proteomes" id="UP000240481"/>
    </source>
</evidence>
<evidence type="ECO:0000256" key="5">
    <source>
        <dbReference type="ARBA" id="ARBA00023125"/>
    </source>
</evidence>
<dbReference type="Gene3D" id="1.10.10.10">
    <property type="entry name" value="Winged helix-like DNA-binding domain superfamily/Winged helix DNA-binding domain"/>
    <property type="match status" value="1"/>
</dbReference>
<evidence type="ECO:0000256" key="10">
    <source>
        <dbReference type="SAM" id="MobiDB-lite"/>
    </source>
</evidence>
<dbReference type="Pfam" id="PF00072">
    <property type="entry name" value="Response_reg"/>
    <property type="match status" value="1"/>
</dbReference>
<dbReference type="SMART" id="SM00448">
    <property type="entry name" value="REC"/>
    <property type="match status" value="1"/>
</dbReference>
<dbReference type="Gene3D" id="3.40.50.2300">
    <property type="match status" value="1"/>
</dbReference>
<dbReference type="SUPFAM" id="SSF52172">
    <property type="entry name" value="CheY-like"/>
    <property type="match status" value="1"/>
</dbReference>
<evidence type="ECO:0000259" key="11">
    <source>
        <dbReference type="PROSITE" id="PS50110"/>
    </source>
</evidence>
<dbReference type="Gene3D" id="6.10.250.690">
    <property type="match status" value="1"/>
</dbReference>
<evidence type="ECO:0000259" key="12">
    <source>
        <dbReference type="PROSITE" id="PS51755"/>
    </source>
</evidence>
<comment type="caution">
    <text evidence="13">The sequence shown here is derived from an EMBL/GenBank/DDBJ whole genome shotgun (WGS) entry which is preliminary data.</text>
</comment>
<keyword evidence="5 9" id="KW-0238">DNA-binding</keyword>
<dbReference type="InterPro" id="IPR016032">
    <property type="entry name" value="Sig_transdc_resp-reg_C-effctor"/>
</dbReference>
<reference evidence="13 14" key="1">
    <citation type="submission" date="2018-01" db="EMBL/GenBank/DDBJ databases">
        <title>Whole genome sequencing of Histamine producing bacteria.</title>
        <authorList>
            <person name="Butler K."/>
        </authorList>
    </citation>
    <scope>NUCLEOTIDE SEQUENCE [LARGE SCALE GENOMIC DNA]</scope>
    <source>
        <strain evidence="13 14">DSM 24669</strain>
    </source>
</reference>
<evidence type="ECO:0000256" key="4">
    <source>
        <dbReference type="ARBA" id="ARBA00023015"/>
    </source>
</evidence>
<dbReference type="InterPro" id="IPR036388">
    <property type="entry name" value="WH-like_DNA-bd_sf"/>
</dbReference>
<dbReference type="CDD" id="cd17624">
    <property type="entry name" value="REC_OmpR_PmrA-like"/>
    <property type="match status" value="1"/>
</dbReference>
<evidence type="ECO:0000256" key="7">
    <source>
        <dbReference type="ARBA" id="ARBA00024735"/>
    </source>
</evidence>
<dbReference type="STRING" id="680026.AB733_02350"/>
<dbReference type="InterPro" id="IPR011006">
    <property type="entry name" value="CheY-like_superfamily"/>
</dbReference>
<evidence type="ECO:0000256" key="6">
    <source>
        <dbReference type="ARBA" id="ARBA00023163"/>
    </source>
</evidence>
<dbReference type="GO" id="GO:0000976">
    <property type="term" value="F:transcription cis-regulatory region binding"/>
    <property type="evidence" value="ECO:0007669"/>
    <property type="project" value="TreeGrafter"/>
</dbReference>
<name>A0A2T3P8U6_9GAMM</name>
<evidence type="ECO:0000256" key="8">
    <source>
        <dbReference type="PROSITE-ProRule" id="PRU00169"/>
    </source>
</evidence>
<comment type="function">
    <text evidence="7">This protein is a positive regulator for the phosphate regulon. Transcription of this operon is positively regulated by PhoB and PhoR when phosphate is limited.</text>
</comment>
<dbReference type="AlphaFoldDB" id="A0A2T3P8U6"/>
<dbReference type="InterPro" id="IPR001867">
    <property type="entry name" value="OmpR/PhoB-type_DNA-bd"/>
</dbReference>
<keyword evidence="6" id="KW-0804">Transcription</keyword>
<dbReference type="GO" id="GO:0006355">
    <property type="term" value="P:regulation of DNA-templated transcription"/>
    <property type="evidence" value="ECO:0007669"/>
    <property type="project" value="InterPro"/>
</dbReference>
<evidence type="ECO:0000256" key="2">
    <source>
        <dbReference type="ARBA" id="ARBA00022553"/>
    </source>
</evidence>
<keyword evidence="3" id="KW-0902">Two-component regulatory system</keyword>
<dbReference type="SUPFAM" id="SSF46894">
    <property type="entry name" value="C-terminal effector domain of the bipartite response regulators"/>
    <property type="match status" value="1"/>
</dbReference>
<feature type="DNA-binding region" description="OmpR/PhoB-type" evidence="9">
    <location>
        <begin position="172"/>
        <end position="271"/>
    </location>
</feature>
<keyword evidence="14" id="KW-1185">Reference proteome</keyword>
<dbReference type="GO" id="GO:0005829">
    <property type="term" value="C:cytosol"/>
    <property type="evidence" value="ECO:0007669"/>
    <property type="project" value="TreeGrafter"/>
</dbReference>
<feature type="modified residue" description="4-aspartylphosphate" evidence="8">
    <location>
        <position position="87"/>
    </location>
</feature>
<feature type="compositionally biased region" description="Polar residues" evidence="10">
    <location>
        <begin position="1"/>
        <end position="17"/>
    </location>
</feature>
<evidence type="ECO:0000256" key="9">
    <source>
        <dbReference type="PROSITE-ProRule" id="PRU01091"/>
    </source>
</evidence>
<dbReference type="GO" id="GO:0000156">
    <property type="term" value="F:phosphorelay response regulator activity"/>
    <property type="evidence" value="ECO:0007669"/>
    <property type="project" value="TreeGrafter"/>
</dbReference>
<keyword evidence="4" id="KW-0805">Transcription regulation</keyword>
<dbReference type="OrthoDB" id="9802426at2"/>
<evidence type="ECO:0000256" key="3">
    <source>
        <dbReference type="ARBA" id="ARBA00023012"/>
    </source>
</evidence>
<dbReference type="PROSITE" id="PS50110">
    <property type="entry name" value="RESPONSE_REGULATORY"/>
    <property type="match status" value="1"/>
</dbReference>
<dbReference type="Proteomes" id="UP000240481">
    <property type="component" value="Unassembled WGS sequence"/>
</dbReference>
<sequence>MTAIKNTSNTATDNTVLHSDASKPRSKGIAPSTVERGQILIVEDDNDLAELVAIHLSLQGHHTRRAASLAQAQLHLAHHHYDLVILDRGLDDGDGITLCQSLRNKQNWLPILMLTARDSEIDKVAGLEAGADDYLTKPFSVLEFQARVRTILRRRTHDQMNPEQAGNQNQAAATLALGGLVINPELHHVEINHHAVQLTATEFTLLYFLAQKPGRVYSKEELLQQVWQTDFSGYQHTVCSTVNRLRTKLEHANPNHPFIHTVWGVGYKFDAA</sequence>
<gene>
    <name evidence="13" type="ORF">C9I94_06310</name>
</gene>
<dbReference type="CDD" id="cd00383">
    <property type="entry name" value="trans_reg_C"/>
    <property type="match status" value="1"/>
</dbReference>
<evidence type="ECO:0000256" key="1">
    <source>
        <dbReference type="ARBA" id="ARBA00013332"/>
    </source>
</evidence>
<organism evidence="13 14">
    <name type="scientific">Photobacterium swingsii</name>
    <dbReference type="NCBI Taxonomy" id="680026"/>
    <lineage>
        <taxon>Bacteria</taxon>
        <taxon>Pseudomonadati</taxon>
        <taxon>Pseudomonadota</taxon>
        <taxon>Gammaproteobacteria</taxon>
        <taxon>Vibrionales</taxon>
        <taxon>Vibrionaceae</taxon>
        <taxon>Photobacterium</taxon>
    </lineage>
</organism>
<dbReference type="PROSITE" id="PS51755">
    <property type="entry name" value="OMPR_PHOB"/>
    <property type="match status" value="1"/>
</dbReference>
<dbReference type="EMBL" id="PYLZ01000003">
    <property type="protein sequence ID" value="PSW25269.1"/>
    <property type="molecule type" value="Genomic_DNA"/>
</dbReference>